<dbReference type="Proteomes" id="UP000035065">
    <property type="component" value="Unassembled WGS sequence"/>
</dbReference>
<dbReference type="STRING" id="644548.SCNU_01895"/>
<evidence type="ECO:0000313" key="6">
    <source>
        <dbReference type="Proteomes" id="UP000035065"/>
    </source>
</evidence>
<accession>F1YDZ7</accession>
<dbReference type="EMBL" id="AEUD01000001">
    <property type="protein sequence ID" value="EGD57087.1"/>
    <property type="molecule type" value="Genomic_DNA"/>
</dbReference>
<evidence type="ECO:0000259" key="4">
    <source>
        <dbReference type="Pfam" id="PF02463"/>
    </source>
</evidence>
<dbReference type="Pfam" id="PF02463">
    <property type="entry name" value="SMC_N"/>
    <property type="match status" value="1"/>
</dbReference>
<dbReference type="Gene3D" id="3.40.50.300">
    <property type="entry name" value="P-loop containing nucleotide triphosphate hydrolases"/>
    <property type="match status" value="2"/>
</dbReference>
<evidence type="ECO:0000256" key="2">
    <source>
        <dbReference type="ARBA" id="ARBA00011322"/>
    </source>
</evidence>
<dbReference type="InterPro" id="IPR003395">
    <property type="entry name" value="RecF/RecN/SMC_N"/>
</dbReference>
<dbReference type="eggNOG" id="COG1196">
    <property type="taxonomic scope" value="Bacteria"/>
</dbReference>
<comment type="subunit">
    <text evidence="2">Heterodimer of SbcC and SbcD.</text>
</comment>
<dbReference type="SUPFAM" id="SSF52540">
    <property type="entry name" value="P-loop containing nucleoside triphosphate hydrolases"/>
    <property type="match status" value="1"/>
</dbReference>
<dbReference type="AlphaFoldDB" id="F1YDZ7"/>
<keyword evidence="6" id="KW-1185">Reference proteome</keyword>
<comment type="caution">
    <text evidence="5">The sequence shown here is derived from an EMBL/GenBank/DDBJ whole genome shotgun (WGS) entry which is preliminary data.</text>
</comment>
<dbReference type="InterPro" id="IPR027417">
    <property type="entry name" value="P-loop_NTPase"/>
</dbReference>
<evidence type="ECO:0000313" key="5">
    <source>
        <dbReference type="EMBL" id="EGD57087.1"/>
    </source>
</evidence>
<evidence type="ECO:0000256" key="3">
    <source>
        <dbReference type="ARBA" id="ARBA00013368"/>
    </source>
</evidence>
<organism evidence="5 6">
    <name type="scientific">Gordonia neofelifaecis NRRL B-59395</name>
    <dbReference type="NCBI Taxonomy" id="644548"/>
    <lineage>
        <taxon>Bacteria</taxon>
        <taxon>Bacillati</taxon>
        <taxon>Actinomycetota</taxon>
        <taxon>Actinomycetes</taxon>
        <taxon>Mycobacteriales</taxon>
        <taxon>Gordoniaceae</taxon>
        <taxon>Gordonia</taxon>
    </lineage>
</organism>
<dbReference type="PANTHER" id="PTHR32114">
    <property type="entry name" value="ABC TRANSPORTER ABCH.3"/>
    <property type="match status" value="1"/>
</dbReference>
<comment type="similarity">
    <text evidence="1">Belongs to the SMC family. SbcC subfamily.</text>
</comment>
<protein>
    <recommendedName>
        <fullName evidence="3">Nuclease SbcCD subunit C</fullName>
    </recommendedName>
</protein>
<proteinExistence type="inferred from homology"/>
<reference evidence="5 6" key="1">
    <citation type="journal article" date="2011" name="J. Bacteriol.">
        <title>Draft Genome Sequence of Gordonia neofelifaecis NRRL B-59395, a Cholesterol-Degrading Actinomycete.</title>
        <authorList>
            <person name="Ge F."/>
            <person name="Li W."/>
            <person name="Chen G."/>
            <person name="Liu Y."/>
            <person name="Zhang G."/>
            <person name="Yong B."/>
            <person name="Wang Q."/>
            <person name="Wang N."/>
            <person name="Huang Z."/>
            <person name="Li W."/>
            <person name="Wang J."/>
            <person name="Wu C."/>
            <person name="Xie Q."/>
            <person name="Liu G."/>
        </authorList>
    </citation>
    <scope>NUCLEOTIDE SEQUENCE [LARGE SCALE GENOMIC DNA]</scope>
    <source>
        <strain evidence="5 6">NRRL B-59395</strain>
    </source>
</reference>
<dbReference type="PANTHER" id="PTHR32114:SF2">
    <property type="entry name" value="ABC TRANSPORTER ABCH.3"/>
    <property type="match status" value="1"/>
</dbReference>
<evidence type="ECO:0000256" key="1">
    <source>
        <dbReference type="ARBA" id="ARBA00006930"/>
    </source>
</evidence>
<feature type="domain" description="RecF/RecN/SMC N-terminal" evidence="4">
    <location>
        <begin position="43"/>
        <end position="634"/>
    </location>
</feature>
<sequence length="794" mass="85890">MAFIVAAAMKGDAELATQLGDSAAQQPKPHPGGELRADPVKAYVRSIAVEGFRGIGARATLNVSPRPGITVVSGRNGSGKSSFAEALEFAITGKSYRWSKDKKAAFWKDSWRNKHHGHPCTISLNFVGEPDDLDHDSFAVQVGVKWAADEKDVEAATFWAKLGDGAKTDLDALGWTRPAEIYRPILSYDEVGGLFEDGRSALYDALNKILGLDEIGDAEKRINAECRAAGEDRKAADASLRLLKKSLAACDDPRAAAVLAEVKRRPYDLEVVSAAIAGSSSPQTMVIHALRAFAEQPRVTLDDVVGRTAELRSAHAAVVGGTARVLELLAEKADLLRSARAYVAAAEADDCPVCDRPLPEGWDDRATTTLHESDARLGEHRTALARLVSAKDDAESILGGLATMDVSGIELESHDAYQTAVAAARALPDDSAEWASHLDARMPEVIDAAETLAAESRQRADELEDAWSPVAVEVAAWMRAEKTAREKQGRLDRLTAAKDWLRDQGEVLRERRLEPIESAARDIWALLRQESGVDLGSIALEGSGTSTQRHVSVRGAVDGEETGVLSVMSQGELHALALALFIPRATVGASPFGFLALDDPIQAMDPAKIDGFLTVLEELSKTRQVIVFSHDDRLPAAIRRMSVEADLIEVSREPGSRVIAKRAESPAHRYVDDAFALIVDDGVTDLVKARAAPGLFRLAVEAAARQRFFTESMKEGNAIGTAEKRWSDVRNTGPSVALAVYGDQKRPLGSWVNHRQYRNATLRVCTKGVHNGQILDRGSVRDLRNTVDDILDGR</sequence>
<name>F1YDZ7_9ACTN</name>
<gene>
    <name evidence="5" type="ORF">SCNU_01895</name>
</gene>